<dbReference type="FunFam" id="2.40.100.10:FF:000025">
    <property type="entry name" value="Peptidyl-prolyl cis-trans isomerase CYP19-2"/>
    <property type="match status" value="1"/>
</dbReference>
<evidence type="ECO:0000256" key="4">
    <source>
        <dbReference type="ARBA" id="ARBA00023235"/>
    </source>
</evidence>
<evidence type="ECO:0000256" key="3">
    <source>
        <dbReference type="ARBA" id="ARBA00023110"/>
    </source>
</evidence>
<dbReference type="GO" id="GO:0016018">
    <property type="term" value="F:cyclosporin A binding"/>
    <property type="evidence" value="ECO:0007669"/>
    <property type="project" value="TreeGrafter"/>
</dbReference>
<evidence type="ECO:0000256" key="2">
    <source>
        <dbReference type="ARBA" id="ARBA00013194"/>
    </source>
</evidence>
<feature type="region of interest" description="Disordered" evidence="5">
    <location>
        <begin position="147"/>
        <end position="256"/>
    </location>
</feature>
<dbReference type="Proteomes" id="UP000053789">
    <property type="component" value="Unassembled WGS sequence"/>
</dbReference>
<dbReference type="EMBL" id="KN846981">
    <property type="protein sequence ID" value="KIW97652.1"/>
    <property type="molecule type" value="Genomic_DNA"/>
</dbReference>
<dbReference type="InterPro" id="IPR029000">
    <property type="entry name" value="Cyclophilin-like_dom_sf"/>
</dbReference>
<dbReference type="SUPFAM" id="SSF50891">
    <property type="entry name" value="Cyclophilin-like"/>
    <property type="match status" value="1"/>
</dbReference>
<sequence>MGGIDVSSVVSSIISAFGSGMDIFHRLGGKKRKTSARLPRPSEEEQWLQHSLKNRPVEIKHEYDHQVAKFGRQFEVGDTAAQSSLAHTLLVLNTGLINLINHALSGDPRTISSSQRTLLNLSETAAVDTMSAIGQLSSRLSLVSSSRLALESKESRRSVEKHTHKERKSNSTASTKKTKRPPPTPLLVRGGWVRSRSGSSVVSGAAAKKARGQQSQKHQRSNSDSTVSKSSASRSFDTKPKREESASEVSGCTCKTAPGRLEESKTLNGCKSSEQPRPQSQQSMLIVPADFFENAQNHPEPAVFQQPPPRPPKIPLHSRPNPAQTRARPTSTMTFMTASTKIGEIPESKWPDRSLSAEEEGSRKVPYVIPPPLEPSEQKKKKGLKFWRREDKRREPLGRIKMHLFSNTVPKTAENFRQFCTGEHKGPGAQPMGYKGSKFHRVIKNFMIQGGDFLHSDGTGSTSIYNNTAFADESFAIKHTRPGLLSMANSGPNTNGCQFFITCAATPWLDNKHVVFGQVADEDSLKVVRMIENTRTAGPGGRGQGERPVLDVRIVQCGEM</sequence>
<evidence type="ECO:0000256" key="1">
    <source>
        <dbReference type="ARBA" id="ARBA00000971"/>
    </source>
</evidence>
<dbReference type="PROSITE" id="PS50072">
    <property type="entry name" value="CSA_PPIASE_2"/>
    <property type="match status" value="1"/>
</dbReference>
<dbReference type="Gene3D" id="2.40.100.10">
    <property type="entry name" value="Cyclophilin-like"/>
    <property type="match status" value="1"/>
</dbReference>
<dbReference type="GeneID" id="27694164"/>
<organism evidence="7 8">
    <name type="scientific">Cladophialophora bantiana (strain ATCC 10958 / CBS 173.52 / CDC B-1940 / NIH 8579)</name>
    <name type="common">Xylohypha bantiana</name>
    <dbReference type="NCBI Taxonomy" id="1442370"/>
    <lineage>
        <taxon>Eukaryota</taxon>
        <taxon>Fungi</taxon>
        <taxon>Dikarya</taxon>
        <taxon>Ascomycota</taxon>
        <taxon>Pezizomycotina</taxon>
        <taxon>Eurotiomycetes</taxon>
        <taxon>Chaetothyriomycetidae</taxon>
        <taxon>Chaetothyriales</taxon>
        <taxon>Herpotrichiellaceae</taxon>
        <taxon>Cladophialophora</taxon>
    </lineage>
</organism>
<dbReference type="Pfam" id="PF00160">
    <property type="entry name" value="Pro_isomerase"/>
    <property type="match status" value="1"/>
</dbReference>
<evidence type="ECO:0000313" key="8">
    <source>
        <dbReference type="Proteomes" id="UP000053789"/>
    </source>
</evidence>
<dbReference type="OrthoDB" id="193499at2759"/>
<protein>
    <recommendedName>
        <fullName evidence="2">peptidylprolyl isomerase</fullName>
        <ecNumber evidence="2">5.2.1.8</ecNumber>
    </recommendedName>
</protein>
<dbReference type="GO" id="GO:0003755">
    <property type="term" value="F:peptidyl-prolyl cis-trans isomerase activity"/>
    <property type="evidence" value="ECO:0007669"/>
    <property type="project" value="UniProtKB-KW"/>
</dbReference>
<dbReference type="PRINTS" id="PR00153">
    <property type="entry name" value="CSAPPISMRASE"/>
</dbReference>
<feature type="compositionally biased region" description="Basic and acidic residues" evidence="5">
    <location>
        <begin position="236"/>
        <end position="245"/>
    </location>
</feature>
<evidence type="ECO:0000259" key="6">
    <source>
        <dbReference type="PROSITE" id="PS50072"/>
    </source>
</evidence>
<evidence type="ECO:0000313" key="7">
    <source>
        <dbReference type="EMBL" id="KIW97652.1"/>
    </source>
</evidence>
<dbReference type="InterPro" id="IPR002130">
    <property type="entry name" value="Cyclophilin-type_PPIase_dom"/>
</dbReference>
<dbReference type="InterPro" id="IPR020892">
    <property type="entry name" value="Cyclophilin-type_PPIase_CS"/>
</dbReference>
<feature type="compositionally biased region" description="Basic and acidic residues" evidence="5">
    <location>
        <begin position="150"/>
        <end position="163"/>
    </location>
</feature>
<feature type="compositionally biased region" description="Low complexity" evidence="5">
    <location>
        <begin position="188"/>
        <end position="207"/>
    </location>
</feature>
<accession>A0A0D2GH17</accession>
<feature type="region of interest" description="Disordered" evidence="5">
    <location>
        <begin position="346"/>
        <end position="384"/>
    </location>
</feature>
<dbReference type="GO" id="GO:0005737">
    <property type="term" value="C:cytoplasm"/>
    <property type="evidence" value="ECO:0007669"/>
    <property type="project" value="TreeGrafter"/>
</dbReference>
<feature type="domain" description="PPIase cyclophilin-type" evidence="6">
    <location>
        <begin position="395"/>
        <end position="559"/>
    </location>
</feature>
<dbReference type="PANTHER" id="PTHR11071">
    <property type="entry name" value="PEPTIDYL-PROLYL CIS-TRANS ISOMERASE"/>
    <property type="match status" value="1"/>
</dbReference>
<feature type="region of interest" description="Disordered" evidence="5">
    <location>
        <begin position="299"/>
        <end position="329"/>
    </location>
</feature>
<feature type="compositionally biased region" description="Polar residues" evidence="5">
    <location>
        <begin position="222"/>
        <end position="235"/>
    </location>
</feature>
<evidence type="ECO:0000256" key="5">
    <source>
        <dbReference type="SAM" id="MobiDB-lite"/>
    </source>
</evidence>
<dbReference type="HOGENOM" id="CLU_035616_0_0_1"/>
<dbReference type="RefSeq" id="XP_016624321.1">
    <property type="nucleotide sequence ID" value="XM_016758993.1"/>
</dbReference>
<dbReference type="AlphaFoldDB" id="A0A0D2GH17"/>
<keyword evidence="3" id="KW-0697">Rotamase</keyword>
<name>A0A0D2GH17_CLAB1</name>
<dbReference type="GO" id="GO:0006457">
    <property type="term" value="P:protein folding"/>
    <property type="evidence" value="ECO:0007669"/>
    <property type="project" value="InterPro"/>
</dbReference>
<gene>
    <name evidence="7" type="ORF">Z519_01236</name>
</gene>
<dbReference type="PROSITE" id="PS00170">
    <property type="entry name" value="CSA_PPIASE_1"/>
    <property type="match status" value="1"/>
</dbReference>
<dbReference type="PANTHER" id="PTHR11071:SF561">
    <property type="entry name" value="PEPTIDYL-PROLYL CIS-TRANS ISOMERASE D-RELATED"/>
    <property type="match status" value="1"/>
</dbReference>
<keyword evidence="4" id="KW-0413">Isomerase</keyword>
<keyword evidence="8" id="KW-1185">Reference proteome</keyword>
<dbReference type="EC" id="5.2.1.8" evidence="2"/>
<proteinExistence type="predicted"/>
<comment type="catalytic activity">
    <reaction evidence="1">
        <text>[protein]-peptidylproline (omega=180) = [protein]-peptidylproline (omega=0)</text>
        <dbReference type="Rhea" id="RHEA:16237"/>
        <dbReference type="Rhea" id="RHEA-COMP:10747"/>
        <dbReference type="Rhea" id="RHEA-COMP:10748"/>
        <dbReference type="ChEBI" id="CHEBI:83833"/>
        <dbReference type="ChEBI" id="CHEBI:83834"/>
        <dbReference type="EC" id="5.2.1.8"/>
    </reaction>
</comment>
<reference evidence="7" key="1">
    <citation type="submission" date="2015-01" db="EMBL/GenBank/DDBJ databases">
        <title>The Genome Sequence of Cladophialophora bantiana CBS 173.52.</title>
        <authorList>
            <consortium name="The Broad Institute Genomics Platform"/>
            <person name="Cuomo C."/>
            <person name="de Hoog S."/>
            <person name="Gorbushina A."/>
            <person name="Stielow B."/>
            <person name="Teixiera M."/>
            <person name="Abouelleil A."/>
            <person name="Chapman S.B."/>
            <person name="Priest M."/>
            <person name="Young S.K."/>
            <person name="Wortman J."/>
            <person name="Nusbaum C."/>
            <person name="Birren B."/>
        </authorList>
    </citation>
    <scope>NUCLEOTIDE SEQUENCE [LARGE SCALE GENOMIC DNA]</scope>
    <source>
        <strain evidence="7">CBS 173.52</strain>
    </source>
</reference>
<feature type="compositionally biased region" description="Basic and acidic residues" evidence="5">
    <location>
        <begin position="346"/>
        <end position="363"/>
    </location>
</feature>